<dbReference type="RefSeq" id="XP_053580716.1">
    <property type="nucleotide sequence ID" value="XM_053731803.1"/>
</dbReference>
<organism evidence="2 3">
    <name type="scientific">Caenorhabditis remanei</name>
    <name type="common">Caenorhabditis vulgaris</name>
    <dbReference type="NCBI Taxonomy" id="31234"/>
    <lineage>
        <taxon>Eukaryota</taxon>
        <taxon>Metazoa</taxon>
        <taxon>Ecdysozoa</taxon>
        <taxon>Nematoda</taxon>
        <taxon>Chromadorea</taxon>
        <taxon>Rhabditida</taxon>
        <taxon>Rhabditina</taxon>
        <taxon>Rhabditomorpha</taxon>
        <taxon>Rhabditoidea</taxon>
        <taxon>Rhabditidae</taxon>
        <taxon>Peloderinae</taxon>
        <taxon>Caenorhabditis</taxon>
    </lineage>
</organism>
<proteinExistence type="predicted"/>
<dbReference type="SUPFAM" id="SSF81321">
    <property type="entry name" value="Family A G protein-coupled receptor-like"/>
    <property type="match status" value="1"/>
</dbReference>
<dbReference type="GO" id="GO:0005886">
    <property type="term" value="C:plasma membrane"/>
    <property type="evidence" value="ECO:0007669"/>
    <property type="project" value="TreeGrafter"/>
</dbReference>
<feature type="transmembrane region" description="Helical" evidence="1">
    <location>
        <begin position="12"/>
        <end position="31"/>
    </location>
</feature>
<gene>
    <name evidence="2" type="ORF">GCK72_016971</name>
</gene>
<dbReference type="KEGG" id="crq:GCK72_016971"/>
<comment type="caution">
    <text evidence="2">The sequence shown here is derived from an EMBL/GenBank/DDBJ whole genome shotgun (WGS) entry which is preliminary data.</text>
</comment>
<accession>A0A6A5G6S5</accession>
<protein>
    <recommendedName>
        <fullName evidence="4">Seven TM Receptor</fullName>
    </recommendedName>
</protein>
<dbReference type="GO" id="GO:0042048">
    <property type="term" value="P:olfactory behavior"/>
    <property type="evidence" value="ECO:0007669"/>
    <property type="project" value="TreeGrafter"/>
</dbReference>
<dbReference type="Pfam" id="PF10326">
    <property type="entry name" value="7TM_GPCR_Str"/>
    <property type="match status" value="2"/>
</dbReference>
<feature type="transmembrane region" description="Helical" evidence="1">
    <location>
        <begin position="65"/>
        <end position="87"/>
    </location>
</feature>
<feature type="transmembrane region" description="Helical" evidence="1">
    <location>
        <begin position="199"/>
        <end position="223"/>
    </location>
</feature>
<reference evidence="2 3" key="1">
    <citation type="submission" date="2019-12" db="EMBL/GenBank/DDBJ databases">
        <title>Chromosome-level assembly of the Caenorhabditis remanei genome.</title>
        <authorList>
            <person name="Teterina A.A."/>
            <person name="Willis J.H."/>
            <person name="Phillips P.C."/>
        </authorList>
    </citation>
    <scope>NUCLEOTIDE SEQUENCE [LARGE SCALE GENOMIC DNA]</scope>
    <source>
        <strain evidence="2 3">PX506</strain>
        <tissue evidence="2">Whole organism</tissue>
    </source>
</reference>
<dbReference type="Proteomes" id="UP000483820">
    <property type="component" value="Chromosome V"/>
</dbReference>
<dbReference type="GO" id="GO:0038022">
    <property type="term" value="F:G protein-coupled olfactory receptor activity"/>
    <property type="evidence" value="ECO:0007669"/>
    <property type="project" value="TreeGrafter"/>
</dbReference>
<dbReference type="EMBL" id="WUAV01000005">
    <property type="protein sequence ID" value="KAF1750421.1"/>
    <property type="molecule type" value="Genomic_DNA"/>
</dbReference>
<keyword evidence="1" id="KW-0472">Membrane</keyword>
<evidence type="ECO:0000313" key="2">
    <source>
        <dbReference type="EMBL" id="KAF1750421.1"/>
    </source>
</evidence>
<dbReference type="CTD" id="9803068"/>
<evidence type="ECO:0008006" key="4">
    <source>
        <dbReference type="Google" id="ProtNLM"/>
    </source>
</evidence>
<name>A0A6A5G6S5_CAERE</name>
<dbReference type="PANTHER" id="PTHR22943:SF112">
    <property type="entry name" value="SEVEN TM RECEPTOR"/>
    <property type="match status" value="1"/>
</dbReference>
<evidence type="ECO:0000313" key="3">
    <source>
        <dbReference type="Proteomes" id="UP000483820"/>
    </source>
</evidence>
<dbReference type="AlphaFoldDB" id="A0A6A5G6S5"/>
<dbReference type="InterPro" id="IPR019428">
    <property type="entry name" value="7TM_GPCR_serpentine_rcpt_Str"/>
</dbReference>
<dbReference type="GeneID" id="9803068"/>
<sequence length="299" mass="33944">MLIWRKSPPQTGKYRWLMTFTACFEIFWGAFDLPADIIAHSVGCAFITFRINTPDSLLDPEHSSWVVLTYTAIFGASMAVFAAHFVYRFGSIEVFWWAAVVRIWFWKNPDMDEYTRDVINRTVGQPIENISYIGTKFYNFGENGTMSFNIPAWIGVCQMWFMVGTSIICVFGFGTLCYLRLSTTLSIVSSAANNLQKQLFYSLVLQTLIPLVLMHFPITIFFLCPMLNLDTDFATAFILITITLYPTVDPLPSFVIIKSYREAVFDVFRAVLCLKNGSSQQGAVGHSMVSMKSVKWSPS</sequence>
<evidence type="ECO:0000256" key="1">
    <source>
        <dbReference type="SAM" id="Phobius"/>
    </source>
</evidence>
<keyword evidence="1" id="KW-0812">Transmembrane</keyword>
<dbReference type="PANTHER" id="PTHR22943">
    <property type="entry name" value="7-TRANSMEMBRANE DOMAIN RECEPTOR C.ELEGANS"/>
    <property type="match status" value="1"/>
</dbReference>
<keyword evidence="1" id="KW-1133">Transmembrane helix</keyword>
<feature type="transmembrane region" description="Helical" evidence="1">
    <location>
        <begin position="235"/>
        <end position="257"/>
    </location>
</feature>
<feature type="transmembrane region" description="Helical" evidence="1">
    <location>
        <begin position="152"/>
        <end position="179"/>
    </location>
</feature>